<dbReference type="Proteomes" id="UP000299102">
    <property type="component" value="Unassembled WGS sequence"/>
</dbReference>
<reference evidence="2 3" key="1">
    <citation type="journal article" date="2019" name="Commun. Biol.">
        <title>The bagworm genome reveals a unique fibroin gene that provides high tensile strength.</title>
        <authorList>
            <person name="Kono N."/>
            <person name="Nakamura H."/>
            <person name="Ohtoshi R."/>
            <person name="Tomita M."/>
            <person name="Numata K."/>
            <person name="Arakawa K."/>
        </authorList>
    </citation>
    <scope>NUCLEOTIDE SEQUENCE [LARGE SCALE GENOMIC DNA]</scope>
</reference>
<accession>A0A4C1Z4V7</accession>
<evidence type="ECO:0000313" key="2">
    <source>
        <dbReference type="EMBL" id="GBP81949.1"/>
    </source>
</evidence>
<dbReference type="AlphaFoldDB" id="A0A4C1Z4V7"/>
<evidence type="ECO:0000313" key="3">
    <source>
        <dbReference type="Proteomes" id="UP000299102"/>
    </source>
</evidence>
<sequence>MTSSTKDAWCTQSTLFTAETALSLVLTVLPKSEEACDIFEPYESVWPVRHTCGTVKEKSKSFENKNFALKKVIFKSEKCHHLNKTIDDPPILRHCQKSVIKRRQPTSGSFPLPVSEKSVKRRQTT</sequence>
<organism evidence="2 3">
    <name type="scientific">Eumeta variegata</name>
    <name type="common">Bagworm moth</name>
    <name type="synonym">Eumeta japonica</name>
    <dbReference type="NCBI Taxonomy" id="151549"/>
    <lineage>
        <taxon>Eukaryota</taxon>
        <taxon>Metazoa</taxon>
        <taxon>Ecdysozoa</taxon>
        <taxon>Arthropoda</taxon>
        <taxon>Hexapoda</taxon>
        <taxon>Insecta</taxon>
        <taxon>Pterygota</taxon>
        <taxon>Neoptera</taxon>
        <taxon>Endopterygota</taxon>
        <taxon>Lepidoptera</taxon>
        <taxon>Glossata</taxon>
        <taxon>Ditrysia</taxon>
        <taxon>Tineoidea</taxon>
        <taxon>Psychidae</taxon>
        <taxon>Oiketicinae</taxon>
        <taxon>Eumeta</taxon>
    </lineage>
</organism>
<keyword evidence="3" id="KW-1185">Reference proteome</keyword>
<feature type="region of interest" description="Disordered" evidence="1">
    <location>
        <begin position="100"/>
        <end position="125"/>
    </location>
</feature>
<name>A0A4C1Z4V7_EUMVA</name>
<comment type="caution">
    <text evidence="2">The sequence shown here is derived from an EMBL/GenBank/DDBJ whole genome shotgun (WGS) entry which is preliminary data.</text>
</comment>
<protein>
    <submittedName>
        <fullName evidence="2">Uncharacterized protein</fullName>
    </submittedName>
</protein>
<dbReference type="EMBL" id="BGZK01001539">
    <property type="protein sequence ID" value="GBP81949.1"/>
    <property type="molecule type" value="Genomic_DNA"/>
</dbReference>
<evidence type="ECO:0000256" key="1">
    <source>
        <dbReference type="SAM" id="MobiDB-lite"/>
    </source>
</evidence>
<gene>
    <name evidence="2" type="ORF">EVAR_26462_1</name>
</gene>
<proteinExistence type="predicted"/>